<feature type="compositionally biased region" description="Basic residues" evidence="2">
    <location>
        <begin position="546"/>
        <end position="558"/>
    </location>
</feature>
<feature type="coiled-coil region" evidence="1">
    <location>
        <begin position="79"/>
        <end position="218"/>
    </location>
</feature>
<evidence type="ECO:0000313" key="4">
    <source>
        <dbReference type="Proteomes" id="UP000429607"/>
    </source>
</evidence>
<name>A0A6A3H8S1_9STRA</name>
<feature type="non-terminal residue" evidence="3">
    <location>
        <position position="773"/>
    </location>
</feature>
<feature type="coiled-coil region" evidence="1">
    <location>
        <begin position="254"/>
        <end position="330"/>
    </location>
</feature>
<protein>
    <submittedName>
        <fullName evidence="3">Uncharacterized protein</fullName>
    </submittedName>
</protein>
<feature type="compositionally biased region" description="Acidic residues" evidence="2">
    <location>
        <begin position="486"/>
        <end position="495"/>
    </location>
</feature>
<evidence type="ECO:0000256" key="1">
    <source>
        <dbReference type="SAM" id="Coils"/>
    </source>
</evidence>
<feature type="compositionally biased region" description="Basic and acidic residues" evidence="2">
    <location>
        <begin position="443"/>
        <end position="455"/>
    </location>
</feature>
<sequence>MLQGRLAHANAELQRVASSRNVTADEQHRLSRTLLRQTHELRVLEDLYRARQEEIGHLRAEIAAFQGPESPDVGVDPRVACLESQLRQQEADFRNLEARFDQVVSERDVLQDQSDHLAEKVRLAGEEIEQLQEDRNYLDRAREDAEHELLLTETSLARATEALQQAESQVVRSAETSDGVSPDLARLTQERDTAQAAAARAEDRLGAMKEDLQGYRRSHHESSAELNRLRGLQAVSTDDLIRVVQERDTARTDVDRLRGNVSDLDAKLAAAKSKQGVPAEELADAKRRLQDLEHSVRVLQRERDTARDARDQARRERDAFQRDLDIAHQKIAAVAAAVGPISTADAGTSGPAAVLHSLRDLPVSPSTRGLTVSPQGRVSSEPNPAASPPRPKRSRSPPASSESSPAPPAKRRVAPLSPDSDGGGRSRSSTGKSNSNPVDLTPDDGHLAGDDRDLADASDEDSDASPGSHASNDSHSKQGTEAGSSSDEEEDEDAAELLYLCLPPPKQGTEAGSSSDEEEDEDAAEVADDLLEAQTLQALAQSRSAERRRRQASPRRGPKVAGSGAPPDGSDGSDSGADSAPRSAPDSNPSGGAPASPRRSAGSSAPDPMKPVAPFARGELCISGRTQAHAMIQREVDPWLADQISDKAMVTMLINVLFPILPTRPGWLFPRIAPTDRRQYTPQDYCVDLITEDNVRALLDSRPWEVLERAANADPISFEDDVGGRLGVAIQRYQTHEPDCLQSYWESTHSFVITPTMMKQHPWLAIYKKERNN</sequence>
<dbReference type="Proteomes" id="UP000429607">
    <property type="component" value="Unassembled WGS sequence"/>
</dbReference>
<feature type="region of interest" description="Disordered" evidence="2">
    <location>
        <begin position="360"/>
        <end position="612"/>
    </location>
</feature>
<feature type="compositionally biased region" description="Acidic residues" evidence="2">
    <location>
        <begin position="515"/>
        <end position="531"/>
    </location>
</feature>
<organism evidence="3 4">
    <name type="scientific">Phytophthora rubi</name>
    <dbReference type="NCBI Taxonomy" id="129364"/>
    <lineage>
        <taxon>Eukaryota</taxon>
        <taxon>Sar</taxon>
        <taxon>Stramenopiles</taxon>
        <taxon>Oomycota</taxon>
        <taxon>Peronosporomycetes</taxon>
        <taxon>Peronosporales</taxon>
        <taxon>Peronosporaceae</taxon>
        <taxon>Phytophthora</taxon>
    </lineage>
</organism>
<feature type="compositionally biased region" description="Polar residues" evidence="2">
    <location>
        <begin position="364"/>
        <end position="378"/>
    </location>
</feature>
<dbReference type="SUPFAM" id="SSF57997">
    <property type="entry name" value="Tropomyosin"/>
    <property type="match status" value="1"/>
</dbReference>
<accession>A0A6A3H8S1</accession>
<evidence type="ECO:0000256" key="2">
    <source>
        <dbReference type="SAM" id="MobiDB-lite"/>
    </source>
</evidence>
<feature type="compositionally biased region" description="Low complexity" evidence="2">
    <location>
        <begin position="561"/>
        <end position="606"/>
    </location>
</feature>
<reference evidence="3 4" key="1">
    <citation type="submission" date="2018-09" db="EMBL/GenBank/DDBJ databases">
        <title>Genomic investigation of the strawberry pathogen Phytophthora fragariae indicates pathogenicity is determined by transcriptional variation in three key races.</title>
        <authorList>
            <person name="Adams T.M."/>
            <person name="Armitage A.D."/>
            <person name="Sobczyk M.K."/>
            <person name="Bates H.J."/>
            <person name="Dunwell J.M."/>
            <person name="Nellist C.F."/>
            <person name="Harrison R.J."/>
        </authorList>
    </citation>
    <scope>NUCLEOTIDE SEQUENCE [LARGE SCALE GENOMIC DNA]</scope>
    <source>
        <strain evidence="3 4">SCRP249</strain>
    </source>
</reference>
<feature type="compositionally biased region" description="Low complexity" evidence="2">
    <location>
        <begin position="426"/>
        <end position="437"/>
    </location>
</feature>
<comment type="caution">
    <text evidence="3">The sequence shown here is derived from an EMBL/GenBank/DDBJ whole genome shotgun (WGS) entry which is preliminary data.</text>
</comment>
<dbReference type="EMBL" id="QXFV01005313">
    <property type="protein sequence ID" value="KAE8965435.1"/>
    <property type="molecule type" value="Genomic_DNA"/>
</dbReference>
<feature type="compositionally biased region" description="Low complexity" evidence="2">
    <location>
        <begin position="532"/>
        <end position="543"/>
    </location>
</feature>
<gene>
    <name evidence="3" type="ORF">PR001_g28735</name>
</gene>
<evidence type="ECO:0000313" key="3">
    <source>
        <dbReference type="EMBL" id="KAE8965435.1"/>
    </source>
</evidence>
<dbReference type="AlphaFoldDB" id="A0A6A3H8S1"/>
<proteinExistence type="predicted"/>
<keyword evidence="1" id="KW-0175">Coiled coil</keyword>